<evidence type="ECO:0000313" key="4">
    <source>
        <dbReference type="Proteomes" id="UP000827284"/>
    </source>
</evidence>
<feature type="region of interest" description="Disordered" evidence="1">
    <location>
        <begin position="280"/>
        <end position="300"/>
    </location>
</feature>
<accession>A0A9P3H8W6</accession>
<organism evidence="3 4">
    <name type="scientific">Entomortierella parvispora</name>
    <dbReference type="NCBI Taxonomy" id="205924"/>
    <lineage>
        <taxon>Eukaryota</taxon>
        <taxon>Fungi</taxon>
        <taxon>Fungi incertae sedis</taxon>
        <taxon>Mucoromycota</taxon>
        <taxon>Mortierellomycotina</taxon>
        <taxon>Mortierellomycetes</taxon>
        <taxon>Mortierellales</taxon>
        <taxon>Mortierellaceae</taxon>
        <taxon>Entomortierella</taxon>
    </lineage>
</organism>
<dbReference type="InterPro" id="IPR016040">
    <property type="entry name" value="NAD(P)-bd_dom"/>
</dbReference>
<dbReference type="GO" id="GO:0044877">
    <property type="term" value="F:protein-containing complex binding"/>
    <property type="evidence" value="ECO:0007669"/>
    <property type="project" value="TreeGrafter"/>
</dbReference>
<proteinExistence type="predicted"/>
<dbReference type="SUPFAM" id="SSF51735">
    <property type="entry name" value="NAD(P)-binding Rossmann-fold domains"/>
    <property type="match status" value="1"/>
</dbReference>
<dbReference type="Proteomes" id="UP000827284">
    <property type="component" value="Unassembled WGS sequence"/>
</dbReference>
<dbReference type="InterPro" id="IPR051207">
    <property type="entry name" value="ComplexI_NDUFA9_subunit"/>
</dbReference>
<evidence type="ECO:0000259" key="2">
    <source>
        <dbReference type="Pfam" id="PF13460"/>
    </source>
</evidence>
<evidence type="ECO:0000313" key="3">
    <source>
        <dbReference type="EMBL" id="GJJ71983.1"/>
    </source>
</evidence>
<dbReference type="GO" id="GO:0005739">
    <property type="term" value="C:mitochondrion"/>
    <property type="evidence" value="ECO:0007669"/>
    <property type="project" value="TreeGrafter"/>
</dbReference>
<dbReference type="Pfam" id="PF13460">
    <property type="entry name" value="NAD_binding_10"/>
    <property type="match status" value="1"/>
</dbReference>
<gene>
    <name evidence="3" type="ORF">EMPS_04340</name>
</gene>
<sequence length="300" mass="32063">MVSPSLQALAKKLLVVGGTGGVGFQVCKQAVARGWDVTSLSRRGKPELTETNKSDFVAPQGWVQKVNWAQGDSLNPSSYKDAIKGVNSVVHTVGMLLEDNYKDILHSQSVEGLARSVENAVKGQNPLDPGKAPKTGLTYERINRDTAITVADEAAKEGADSFVFISAAFSPPMVPNRYLTTKREAESYLMTHPSKFRSVIFRPGFLSTPERPITLPLAGLLQISSSILGSSVNGTIPFAQALSTPPLAMETLARAVMNAIENPEIKGIVDVGGIEELAANPSSQTVGGSSKKIEDDKREE</sequence>
<keyword evidence="4" id="KW-1185">Reference proteome</keyword>
<reference evidence="3" key="1">
    <citation type="submission" date="2021-11" db="EMBL/GenBank/DDBJ databases">
        <authorList>
            <person name="Herlambang A."/>
            <person name="Guo Y."/>
            <person name="Takashima Y."/>
            <person name="Nishizawa T."/>
        </authorList>
    </citation>
    <scope>NUCLEOTIDE SEQUENCE</scope>
    <source>
        <strain evidence="3">E1425</strain>
    </source>
</reference>
<comment type="caution">
    <text evidence="3">The sequence shown here is derived from an EMBL/GenBank/DDBJ whole genome shotgun (WGS) entry which is preliminary data.</text>
</comment>
<dbReference type="Gene3D" id="3.40.50.720">
    <property type="entry name" value="NAD(P)-binding Rossmann-like Domain"/>
    <property type="match status" value="1"/>
</dbReference>
<dbReference type="PANTHER" id="PTHR12126">
    <property type="entry name" value="NADH-UBIQUINONE OXIDOREDUCTASE 39 KDA SUBUNIT-RELATED"/>
    <property type="match status" value="1"/>
</dbReference>
<protein>
    <recommendedName>
        <fullName evidence="2">NAD(P)-binding domain-containing protein</fullName>
    </recommendedName>
</protein>
<feature type="compositionally biased region" description="Basic and acidic residues" evidence="1">
    <location>
        <begin position="291"/>
        <end position="300"/>
    </location>
</feature>
<evidence type="ECO:0000256" key="1">
    <source>
        <dbReference type="SAM" id="MobiDB-lite"/>
    </source>
</evidence>
<dbReference type="InterPro" id="IPR036291">
    <property type="entry name" value="NAD(P)-bd_dom_sf"/>
</dbReference>
<dbReference type="AlphaFoldDB" id="A0A9P3H8W6"/>
<dbReference type="PANTHER" id="PTHR12126:SF16">
    <property type="entry name" value="MIOREX COMPLEX COMPONENT 2"/>
    <property type="match status" value="1"/>
</dbReference>
<dbReference type="OrthoDB" id="276721at2759"/>
<name>A0A9P3H8W6_9FUNG</name>
<feature type="domain" description="NAD(P)-binding" evidence="2">
    <location>
        <begin position="17"/>
        <end position="209"/>
    </location>
</feature>
<reference evidence="3" key="2">
    <citation type="journal article" date="2022" name="Microbiol. Resour. Announc.">
        <title>Whole-Genome Sequence of Entomortierella parvispora E1425, a Mucoromycotan Fungus Associated with Burkholderiaceae-Related Endosymbiotic Bacteria.</title>
        <authorList>
            <person name="Herlambang A."/>
            <person name="Guo Y."/>
            <person name="Takashima Y."/>
            <person name="Narisawa K."/>
            <person name="Ohta H."/>
            <person name="Nishizawa T."/>
        </authorList>
    </citation>
    <scope>NUCLEOTIDE SEQUENCE</scope>
    <source>
        <strain evidence="3">E1425</strain>
    </source>
</reference>
<dbReference type="EMBL" id="BQFW01000006">
    <property type="protein sequence ID" value="GJJ71983.1"/>
    <property type="molecule type" value="Genomic_DNA"/>
</dbReference>